<keyword evidence="1" id="KW-1133">Transmembrane helix</keyword>
<evidence type="ECO:0000313" key="2">
    <source>
        <dbReference type="EMBL" id="KAE8394460.1"/>
    </source>
</evidence>
<keyword evidence="1" id="KW-0812">Transmembrane</keyword>
<proteinExistence type="predicted"/>
<feature type="transmembrane region" description="Helical" evidence="1">
    <location>
        <begin position="12"/>
        <end position="31"/>
    </location>
</feature>
<dbReference type="Proteomes" id="UP000326877">
    <property type="component" value="Unassembled WGS sequence"/>
</dbReference>
<organism evidence="2">
    <name type="scientific">Petromyces alliaceus</name>
    <name type="common">Aspergillus alliaceus</name>
    <dbReference type="NCBI Taxonomy" id="209559"/>
    <lineage>
        <taxon>Eukaryota</taxon>
        <taxon>Fungi</taxon>
        <taxon>Dikarya</taxon>
        <taxon>Ascomycota</taxon>
        <taxon>Pezizomycotina</taxon>
        <taxon>Eurotiomycetes</taxon>
        <taxon>Eurotiomycetidae</taxon>
        <taxon>Eurotiales</taxon>
        <taxon>Aspergillaceae</taxon>
        <taxon>Aspergillus</taxon>
        <taxon>Aspergillus subgen. Circumdati</taxon>
    </lineage>
</organism>
<dbReference type="EMBL" id="ML735223">
    <property type="protein sequence ID" value="KAE8394460.1"/>
    <property type="molecule type" value="Genomic_DNA"/>
</dbReference>
<gene>
    <name evidence="2" type="ORF">BDV23DRAFT_147200</name>
</gene>
<evidence type="ECO:0000256" key="1">
    <source>
        <dbReference type="SAM" id="Phobius"/>
    </source>
</evidence>
<accession>A0A5N7CJQ8</accession>
<dbReference type="AlphaFoldDB" id="A0A5N7CJQ8"/>
<protein>
    <submittedName>
        <fullName evidence="2">Uncharacterized protein</fullName>
    </submittedName>
</protein>
<reference evidence="2" key="1">
    <citation type="submission" date="2019-04" db="EMBL/GenBank/DDBJ databases">
        <title>Friends and foes A comparative genomics studyof 23 Aspergillus species from section Flavi.</title>
        <authorList>
            <consortium name="DOE Joint Genome Institute"/>
            <person name="Kjaerbolling I."/>
            <person name="Vesth T."/>
            <person name="Frisvad J.C."/>
            <person name="Nybo J.L."/>
            <person name="Theobald S."/>
            <person name="Kildgaard S."/>
            <person name="Isbrandt T."/>
            <person name="Kuo A."/>
            <person name="Sato A."/>
            <person name="Lyhne E.K."/>
            <person name="Kogle M.E."/>
            <person name="Wiebenga A."/>
            <person name="Kun R.S."/>
            <person name="Lubbers R.J."/>
            <person name="Makela M.R."/>
            <person name="Barry K."/>
            <person name="Chovatia M."/>
            <person name="Clum A."/>
            <person name="Daum C."/>
            <person name="Haridas S."/>
            <person name="He G."/>
            <person name="LaButti K."/>
            <person name="Lipzen A."/>
            <person name="Mondo S."/>
            <person name="Riley R."/>
            <person name="Salamov A."/>
            <person name="Simmons B.A."/>
            <person name="Magnuson J.K."/>
            <person name="Henrissat B."/>
            <person name="Mortensen U.H."/>
            <person name="Larsen T.O."/>
            <person name="Devries R.P."/>
            <person name="Grigoriev I.V."/>
            <person name="Machida M."/>
            <person name="Baker S.E."/>
            <person name="Andersen M.R."/>
        </authorList>
    </citation>
    <scope>NUCLEOTIDE SEQUENCE [LARGE SCALE GENOMIC DNA]</scope>
    <source>
        <strain evidence="2">IBT 14317</strain>
    </source>
</reference>
<sequence length="63" mass="7325">MLVFLGSLCVYQSIEIFHPSSFLVFSSLYWAPPESPRSLFCSPLCDTIYVLCILAFYYYSMYT</sequence>
<keyword evidence="1" id="KW-0472">Membrane</keyword>
<feature type="transmembrane region" description="Helical" evidence="1">
    <location>
        <begin position="38"/>
        <end position="59"/>
    </location>
</feature>
<name>A0A5N7CJQ8_PETAA</name>